<organism evidence="1">
    <name type="scientific">marine sediment metagenome</name>
    <dbReference type="NCBI Taxonomy" id="412755"/>
    <lineage>
        <taxon>unclassified sequences</taxon>
        <taxon>metagenomes</taxon>
        <taxon>ecological metagenomes</taxon>
    </lineage>
</organism>
<sequence length="96" mass="10773">MTDNFGSPKLTDTAGRYDRILNNAQKRVEEVKENLSVVTPNRPVGSVKLSPEDEKRDYLGIAFDAAALDDRLSQFIAELGFGPGMLEFKRWVERNG</sequence>
<evidence type="ECO:0000313" key="1">
    <source>
        <dbReference type="EMBL" id="KKL62556.1"/>
    </source>
</evidence>
<proteinExistence type="predicted"/>
<protein>
    <submittedName>
        <fullName evidence="1">Uncharacterized protein</fullName>
    </submittedName>
</protein>
<name>A0A0F9E8I0_9ZZZZ</name>
<dbReference type="AlphaFoldDB" id="A0A0F9E8I0"/>
<reference evidence="1" key="1">
    <citation type="journal article" date="2015" name="Nature">
        <title>Complex archaea that bridge the gap between prokaryotes and eukaryotes.</title>
        <authorList>
            <person name="Spang A."/>
            <person name="Saw J.H."/>
            <person name="Jorgensen S.L."/>
            <person name="Zaremba-Niedzwiedzka K."/>
            <person name="Martijn J."/>
            <person name="Lind A.E."/>
            <person name="van Eijk R."/>
            <person name="Schleper C."/>
            <person name="Guy L."/>
            <person name="Ettema T.J."/>
        </authorList>
    </citation>
    <scope>NUCLEOTIDE SEQUENCE</scope>
</reference>
<accession>A0A0F9E8I0</accession>
<comment type="caution">
    <text evidence="1">The sequence shown here is derived from an EMBL/GenBank/DDBJ whole genome shotgun (WGS) entry which is preliminary data.</text>
</comment>
<gene>
    <name evidence="1" type="ORF">LCGC14_2184010</name>
</gene>
<dbReference type="EMBL" id="LAZR01028453">
    <property type="protein sequence ID" value="KKL62556.1"/>
    <property type="molecule type" value="Genomic_DNA"/>
</dbReference>